<dbReference type="AlphaFoldDB" id="A0A1F5RC89"/>
<organism evidence="10 11">
    <name type="scientific">Candidatus Edwardsbacteria bacterium GWF2_54_11</name>
    <dbReference type="NCBI Taxonomy" id="1817851"/>
    <lineage>
        <taxon>Bacteria</taxon>
        <taxon>Candidatus Edwardsiibacteriota</taxon>
    </lineage>
</organism>
<evidence type="ECO:0000259" key="9">
    <source>
        <dbReference type="Pfam" id="PF13847"/>
    </source>
</evidence>
<dbReference type="PANTHER" id="PTHR43675">
    <property type="entry name" value="ARSENITE METHYLTRANSFERASE"/>
    <property type="match status" value="1"/>
</dbReference>
<evidence type="ECO:0000313" key="10">
    <source>
        <dbReference type="EMBL" id="OGF12047.1"/>
    </source>
</evidence>
<dbReference type="Gene3D" id="3.40.50.150">
    <property type="entry name" value="Vaccinia Virus protein VP39"/>
    <property type="match status" value="1"/>
</dbReference>
<gene>
    <name evidence="10" type="primary">arsM</name>
    <name evidence="10" type="ORF">A2024_03410</name>
</gene>
<evidence type="ECO:0000256" key="6">
    <source>
        <dbReference type="ARBA" id="ARBA00047941"/>
    </source>
</evidence>
<evidence type="ECO:0000313" key="11">
    <source>
        <dbReference type="Proteomes" id="UP000177230"/>
    </source>
</evidence>
<dbReference type="InterPro" id="IPR025714">
    <property type="entry name" value="Methyltranfer_dom"/>
</dbReference>
<dbReference type="SUPFAM" id="SSF53335">
    <property type="entry name" value="S-adenosyl-L-methionine-dependent methyltransferases"/>
    <property type="match status" value="1"/>
</dbReference>
<evidence type="ECO:0000256" key="1">
    <source>
        <dbReference type="ARBA" id="ARBA00022679"/>
    </source>
</evidence>
<reference evidence="10 11" key="1">
    <citation type="journal article" date="2016" name="Nat. Commun.">
        <title>Thousands of microbial genomes shed light on interconnected biogeochemical processes in an aquifer system.</title>
        <authorList>
            <person name="Anantharaman K."/>
            <person name="Brown C.T."/>
            <person name="Hug L.A."/>
            <person name="Sharon I."/>
            <person name="Castelle C.J."/>
            <person name="Probst A.J."/>
            <person name="Thomas B.C."/>
            <person name="Singh A."/>
            <person name="Wilkins M.J."/>
            <person name="Karaoz U."/>
            <person name="Brodie E.L."/>
            <person name="Williams K.H."/>
            <person name="Hubbard S.S."/>
            <person name="Banfield J.F."/>
        </authorList>
    </citation>
    <scope>NUCLEOTIDE SEQUENCE [LARGE SCALE GENOMIC DNA]</scope>
</reference>
<dbReference type="Proteomes" id="UP000177230">
    <property type="component" value="Unassembled WGS sequence"/>
</dbReference>
<dbReference type="InterPro" id="IPR026669">
    <property type="entry name" value="Arsenite_MeTrfase-like"/>
</dbReference>
<accession>A0A1F5RC89</accession>
<comment type="catalytic activity">
    <reaction evidence="8">
        <text>arsenic triglutathione + 3 [thioredoxin]-dithiol + 3 S-adenosyl-L-methionine = trimethylarsine + 3 [thioredoxin]-disulfide + 3 glutathione + 3 S-adenosyl-L-homocysteine + 3 H(+)</text>
        <dbReference type="Rhea" id="RHEA:69432"/>
        <dbReference type="Rhea" id="RHEA-COMP:10698"/>
        <dbReference type="Rhea" id="RHEA-COMP:10700"/>
        <dbReference type="ChEBI" id="CHEBI:15378"/>
        <dbReference type="ChEBI" id="CHEBI:27130"/>
        <dbReference type="ChEBI" id="CHEBI:29950"/>
        <dbReference type="ChEBI" id="CHEBI:50058"/>
        <dbReference type="ChEBI" id="CHEBI:57856"/>
        <dbReference type="ChEBI" id="CHEBI:57925"/>
        <dbReference type="ChEBI" id="CHEBI:59789"/>
        <dbReference type="ChEBI" id="CHEBI:183640"/>
        <dbReference type="EC" id="2.1.1.137"/>
    </reaction>
</comment>
<comment type="catalytic activity">
    <reaction evidence="6">
        <text>arsenic triglutathione + [thioredoxin]-dithiol + S-adenosyl-L-methionine + 2 H2O = methylarsonous acid + [thioredoxin]-disulfide + 3 glutathione + S-adenosyl-L-homocysteine + H(+)</text>
        <dbReference type="Rhea" id="RHEA:69460"/>
        <dbReference type="Rhea" id="RHEA-COMP:10698"/>
        <dbReference type="Rhea" id="RHEA-COMP:10700"/>
        <dbReference type="ChEBI" id="CHEBI:15377"/>
        <dbReference type="ChEBI" id="CHEBI:15378"/>
        <dbReference type="ChEBI" id="CHEBI:17826"/>
        <dbReference type="ChEBI" id="CHEBI:29950"/>
        <dbReference type="ChEBI" id="CHEBI:50058"/>
        <dbReference type="ChEBI" id="CHEBI:57856"/>
        <dbReference type="ChEBI" id="CHEBI:57925"/>
        <dbReference type="ChEBI" id="CHEBI:59789"/>
        <dbReference type="ChEBI" id="CHEBI:183640"/>
        <dbReference type="EC" id="2.1.1.137"/>
    </reaction>
</comment>
<comment type="caution">
    <text evidence="10">The sequence shown here is derived from an EMBL/GenBank/DDBJ whole genome shotgun (WGS) entry which is preliminary data.</text>
</comment>
<keyword evidence="1 10" id="KW-0808">Transferase</keyword>
<protein>
    <recommendedName>
        <fullName evidence="5">Arsenite methyltransferase</fullName>
        <ecNumber evidence="4">2.1.1.137</ecNumber>
    </recommendedName>
</protein>
<dbReference type="NCBIfam" id="NF008823">
    <property type="entry name" value="PRK11873.1"/>
    <property type="match status" value="1"/>
</dbReference>
<dbReference type="GO" id="GO:0030791">
    <property type="term" value="F:arsenite methyltransferase activity"/>
    <property type="evidence" value="ECO:0007669"/>
    <property type="project" value="UniProtKB-EC"/>
</dbReference>
<evidence type="ECO:0000256" key="3">
    <source>
        <dbReference type="ARBA" id="ARBA00034487"/>
    </source>
</evidence>
<dbReference type="EC" id="2.1.1.137" evidence="4"/>
<comment type="catalytic activity">
    <reaction evidence="7">
        <text>arsenic triglutathione + 2 [thioredoxin]-dithiol + 2 S-adenosyl-L-methionine + H2O = dimethylarsinous acid + 2 [thioredoxin]-disulfide + 3 glutathione + 2 S-adenosyl-L-homocysteine + 2 H(+)</text>
        <dbReference type="Rhea" id="RHEA:69464"/>
        <dbReference type="Rhea" id="RHEA-COMP:10698"/>
        <dbReference type="Rhea" id="RHEA-COMP:10700"/>
        <dbReference type="ChEBI" id="CHEBI:15377"/>
        <dbReference type="ChEBI" id="CHEBI:15378"/>
        <dbReference type="ChEBI" id="CHEBI:23808"/>
        <dbReference type="ChEBI" id="CHEBI:29950"/>
        <dbReference type="ChEBI" id="CHEBI:50058"/>
        <dbReference type="ChEBI" id="CHEBI:57856"/>
        <dbReference type="ChEBI" id="CHEBI:57925"/>
        <dbReference type="ChEBI" id="CHEBI:59789"/>
        <dbReference type="ChEBI" id="CHEBI:183640"/>
        <dbReference type="EC" id="2.1.1.137"/>
    </reaction>
</comment>
<proteinExistence type="inferred from homology"/>
<dbReference type="PANTHER" id="PTHR43675:SF8">
    <property type="entry name" value="ARSENITE METHYLTRANSFERASE"/>
    <property type="match status" value="1"/>
</dbReference>
<evidence type="ECO:0000256" key="5">
    <source>
        <dbReference type="ARBA" id="ARBA00034545"/>
    </source>
</evidence>
<evidence type="ECO:0000256" key="2">
    <source>
        <dbReference type="ARBA" id="ARBA00022691"/>
    </source>
</evidence>
<dbReference type="InterPro" id="IPR029063">
    <property type="entry name" value="SAM-dependent_MTases_sf"/>
</dbReference>
<dbReference type="EMBL" id="MFFM01000034">
    <property type="protein sequence ID" value="OGF12047.1"/>
    <property type="molecule type" value="Genomic_DNA"/>
</dbReference>
<dbReference type="GO" id="GO:0032259">
    <property type="term" value="P:methylation"/>
    <property type="evidence" value="ECO:0007669"/>
    <property type="project" value="UniProtKB-KW"/>
</dbReference>
<evidence type="ECO:0000256" key="7">
    <source>
        <dbReference type="ARBA" id="ARBA00047943"/>
    </source>
</evidence>
<evidence type="ECO:0000256" key="8">
    <source>
        <dbReference type="ARBA" id="ARBA00048428"/>
    </source>
</evidence>
<name>A0A1F5RC89_9BACT</name>
<evidence type="ECO:0000256" key="4">
    <source>
        <dbReference type="ARBA" id="ARBA00034521"/>
    </source>
</evidence>
<comment type="similarity">
    <text evidence="3">Belongs to the methyltransferase superfamily. Arsenite methyltransferase family.</text>
</comment>
<dbReference type="CDD" id="cd02440">
    <property type="entry name" value="AdoMet_MTases"/>
    <property type="match status" value="1"/>
</dbReference>
<feature type="domain" description="Methyltransferase" evidence="9">
    <location>
        <begin position="82"/>
        <end position="228"/>
    </location>
</feature>
<sequence length="274" mass="28591">MGELKDKERIRTAVRETYAKAAGAKTPGCGCTATGCCGAPNDFTAGALSQAVGYSIQEINTVPEGANLGLGCGNPQAIAALKPGEIVLDLGSGGGFDAFLAARQVGDTGRVIGVDMTLEMISKSRANAEKGGYKNVEFRLGEIENLPVADETADVIISNCVINLSLDKNRVFREAYRALKKGGRLAVSDVVAFADIPEELRQDPSLFAGCMAGAALISDLETMLMNAGFESVKIAPKEESRTVIRSWAPGSKITDCVVSASIEAVKPTSARNGA</sequence>
<keyword evidence="10" id="KW-0489">Methyltransferase</keyword>
<keyword evidence="2" id="KW-0949">S-adenosyl-L-methionine</keyword>
<dbReference type="Pfam" id="PF13847">
    <property type="entry name" value="Methyltransf_31"/>
    <property type="match status" value="1"/>
</dbReference>